<dbReference type="Proteomes" id="UP000316639">
    <property type="component" value="Unassembled WGS sequence"/>
</dbReference>
<dbReference type="PROSITE" id="PS51318">
    <property type="entry name" value="TAT"/>
    <property type="match status" value="1"/>
</dbReference>
<accession>A0A563EVH3</accession>
<dbReference type="InterPro" id="IPR000073">
    <property type="entry name" value="AB_hydrolase_1"/>
</dbReference>
<feature type="signal peptide" evidence="2">
    <location>
        <begin position="1"/>
        <end position="27"/>
    </location>
</feature>
<keyword evidence="2" id="KW-0732">Signal</keyword>
<feature type="domain" description="AB hydrolase-1" evidence="3">
    <location>
        <begin position="64"/>
        <end position="175"/>
    </location>
</feature>
<dbReference type="GO" id="GO:0016787">
    <property type="term" value="F:hydrolase activity"/>
    <property type="evidence" value="ECO:0007669"/>
    <property type="project" value="UniProtKB-KW"/>
</dbReference>
<dbReference type="RefSeq" id="WP_146351300.1">
    <property type="nucleotide sequence ID" value="NZ_VOBR01000007.1"/>
</dbReference>
<evidence type="ECO:0000259" key="3">
    <source>
        <dbReference type="Pfam" id="PF00561"/>
    </source>
</evidence>
<organism evidence="4 5">
    <name type="scientific">Lentzea tibetensis</name>
    <dbReference type="NCBI Taxonomy" id="2591470"/>
    <lineage>
        <taxon>Bacteria</taxon>
        <taxon>Bacillati</taxon>
        <taxon>Actinomycetota</taxon>
        <taxon>Actinomycetes</taxon>
        <taxon>Pseudonocardiales</taxon>
        <taxon>Pseudonocardiaceae</taxon>
        <taxon>Lentzea</taxon>
    </lineage>
</organism>
<dbReference type="InterPro" id="IPR006311">
    <property type="entry name" value="TAT_signal"/>
</dbReference>
<gene>
    <name evidence="4" type="ORF">FKR81_12545</name>
</gene>
<dbReference type="InterPro" id="IPR029058">
    <property type="entry name" value="AB_hydrolase_fold"/>
</dbReference>
<dbReference type="Gene3D" id="3.40.50.1820">
    <property type="entry name" value="alpha/beta hydrolase"/>
    <property type="match status" value="1"/>
</dbReference>
<dbReference type="SUPFAM" id="SSF53474">
    <property type="entry name" value="alpha/beta-Hydrolases"/>
    <property type="match status" value="1"/>
</dbReference>
<dbReference type="PANTHER" id="PTHR43329">
    <property type="entry name" value="EPOXIDE HYDROLASE"/>
    <property type="match status" value="1"/>
</dbReference>
<evidence type="ECO:0000313" key="5">
    <source>
        <dbReference type="Proteomes" id="UP000316639"/>
    </source>
</evidence>
<comment type="caution">
    <text evidence="4">The sequence shown here is derived from an EMBL/GenBank/DDBJ whole genome shotgun (WGS) entry which is preliminary data.</text>
</comment>
<dbReference type="Pfam" id="PF00561">
    <property type="entry name" value="Abhydrolase_1"/>
    <property type="match status" value="1"/>
</dbReference>
<keyword evidence="1 4" id="KW-0378">Hydrolase</keyword>
<dbReference type="PRINTS" id="PR00412">
    <property type="entry name" value="EPOXHYDRLASE"/>
</dbReference>
<evidence type="ECO:0000256" key="1">
    <source>
        <dbReference type="ARBA" id="ARBA00022801"/>
    </source>
</evidence>
<dbReference type="EMBL" id="VOBR01000007">
    <property type="protein sequence ID" value="TWP51695.1"/>
    <property type="molecule type" value="Genomic_DNA"/>
</dbReference>
<protein>
    <submittedName>
        <fullName evidence="4">Alpha/beta hydrolase</fullName>
    </submittedName>
</protein>
<name>A0A563EVH3_9PSEU</name>
<dbReference type="AlphaFoldDB" id="A0A563EVH3"/>
<reference evidence="4 5" key="1">
    <citation type="submission" date="2019-07" db="EMBL/GenBank/DDBJ databases">
        <title>Lentzea xizangensis sp. nov., isolated from Qinghai-Tibetan Plateau Soils.</title>
        <authorList>
            <person name="Huang J."/>
        </authorList>
    </citation>
    <scope>NUCLEOTIDE SEQUENCE [LARGE SCALE GENOMIC DNA]</scope>
    <source>
        <strain evidence="4 5">FXJ1.1311</strain>
    </source>
</reference>
<proteinExistence type="predicted"/>
<evidence type="ECO:0000313" key="4">
    <source>
        <dbReference type="EMBL" id="TWP51695.1"/>
    </source>
</evidence>
<dbReference type="InterPro" id="IPR000639">
    <property type="entry name" value="Epox_hydrolase-like"/>
</dbReference>
<dbReference type="OrthoDB" id="3507586at2"/>
<keyword evidence="5" id="KW-1185">Reference proteome</keyword>
<feature type="chain" id="PRO_5022181576" evidence="2">
    <location>
        <begin position="28"/>
        <end position="317"/>
    </location>
</feature>
<sequence length="317" mass="35021">MSLNRRKMIALGAGAAALATTGGVASAASGPSDSELARSLGFRSSFARANGIRLHYVAGGRGEPLVLLPGWPQTWWEYHKVMPALARKYRVIVPDLRGMNLSEKPAGGYDKKTMARDILELVRSLGHQSVNIAGHDIGSQVAFSFAANHPAATRKVALMDIAHPDDSYYDLPLIPRPGAGFNLWWFAFNQVQGLPEQVLQGRFRQVQDWLFDNTLADPTSIPDRDRAIYARAYDPAEAIRASNGWYQAFHQDIADLKTYARIPSPLLALSTEFSDADFRAKLPNLAADFRVTKLNTGHWMPEEAPEEVSRLLAEFFA</sequence>
<evidence type="ECO:0000256" key="2">
    <source>
        <dbReference type="SAM" id="SignalP"/>
    </source>
</evidence>
<dbReference type="PRINTS" id="PR00111">
    <property type="entry name" value="ABHYDROLASE"/>
</dbReference>